<proteinExistence type="predicted"/>
<dbReference type="Proteomes" id="UP000616839">
    <property type="component" value="Unassembled WGS sequence"/>
</dbReference>
<name>A0A927Q1T0_9ACTN</name>
<accession>A0A927Q1T0</accession>
<evidence type="ECO:0000256" key="1">
    <source>
        <dbReference type="SAM" id="MobiDB-lite"/>
    </source>
</evidence>
<dbReference type="EMBL" id="JACYXZ010000002">
    <property type="protein sequence ID" value="MBD8869729.1"/>
    <property type="molecule type" value="Genomic_DNA"/>
</dbReference>
<comment type="caution">
    <text evidence="2">The sequence shown here is derived from an EMBL/GenBank/DDBJ whole genome shotgun (WGS) entry which is preliminary data.</text>
</comment>
<evidence type="ECO:0008006" key="4">
    <source>
        <dbReference type="Google" id="ProtNLM"/>
    </source>
</evidence>
<feature type="region of interest" description="Disordered" evidence="1">
    <location>
        <begin position="113"/>
        <end position="136"/>
    </location>
</feature>
<dbReference type="AlphaFoldDB" id="A0A927Q1T0"/>
<sequence length="136" mass="15607">MESFETSPEDGWEIRPFVTPAAFEEWLDLHHDTAPGVWVRIAKKGRGIPSLTLEEAIEVLLCFGWIDSKGRRLDDDWFLLRCQPRRPRSNWSERNQRIVARLVEAGRMRPAGLARVEQARSEGRWGSGDPEPGPRS</sequence>
<evidence type="ECO:0000313" key="2">
    <source>
        <dbReference type="EMBL" id="MBD8869729.1"/>
    </source>
</evidence>
<dbReference type="RefSeq" id="WP_192142604.1">
    <property type="nucleotide sequence ID" value="NZ_JACYXZ010000002.1"/>
</dbReference>
<evidence type="ECO:0000313" key="3">
    <source>
        <dbReference type="Proteomes" id="UP000616839"/>
    </source>
</evidence>
<protein>
    <recommendedName>
        <fullName evidence="4">OmdA domain containing protein</fullName>
    </recommendedName>
</protein>
<keyword evidence="3" id="KW-1185">Reference proteome</keyword>
<reference evidence="2" key="1">
    <citation type="submission" date="2020-09" db="EMBL/GenBank/DDBJ databases">
        <title>Nocardioides sp. strain MJB4 16S ribosomal RNA gene Genome sequencing and assembly.</title>
        <authorList>
            <person name="Kim I."/>
        </authorList>
    </citation>
    <scope>NUCLEOTIDE SEQUENCE</scope>
    <source>
        <strain evidence="2">MJB4</strain>
    </source>
</reference>
<organism evidence="2 3">
    <name type="scientific">Nocardioides donggukensis</name>
    <dbReference type="NCBI Taxonomy" id="2774019"/>
    <lineage>
        <taxon>Bacteria</taxon>
        <taxon>Bacillati</taxon>
        <taxon>Actinomycetota</taxon>
        <taxon>Actinomycetes</taxon>
        <taxon>Propionibacteriales</taxon>
        <taxon>Nocardioidaceae</taxon>
        <taxon>Nocardioides</taxon>
    </lineage>
</organism>
<gene>
    <name evidence="2" type="ORF">IE331_08835</name>
</gene>